<dbReference type="RefSeq" id="WP_134119390.1">
    <property type="nucleotide sequence ID" value="NZ_SODF01000001.1"/>
</dbReference>
<accession>A0A4R8A123</accession>
<dbReference type="CDD" id="cd00531">
    <property type="entry name" value="NTF2_like"/>
    <property type="match status" value="1"/>
</dbReference>
<evidence type="ECO:0000313" key="2">
    <source>
        <dbReference type="EMBL" id="TDW24193.1"/>
    </source>
</evidence>
<keyword evidence="3" id="KW-1185">Reference proteome</keyword>
<evidence type="ECO:0000259" key="1">
    <source>
        <dbReference type="Pfam" id="PF13577"/>
    </source>
</evidence>
<dbReference type="EMBL" id="SODF01000001">
    <property type="protein sequence ID" value="TDW24193.1"/>
    <property type="molecule type" value="Genomic_DNA"/>
</dbReference>
<gene>
    <name evidence="2" type="ORF">EV650_3061</name>
</gene>
<dbReference type="InterPro" id="IPR037401">
    <property type="entry name" value="SnoaL-like"/>
</dbReference>
<name>A0A4R8A123_9ACTN</name>
<dbReference type="AlphaFoldDB" id="A0A4R8A123"/>
<dbReference type="OrthoDB" id="27092at2"/>
<sequence length="137" mass="15418">MTVVPEGTPAYVADRLAIQELVFSYNRALDKADEELFDSLWAPDAGWHFPDQSDGPGRLDGKAAILGAFRTFVTARRSTHHLTTNLLVTVDGDRASGRSKSYTSGRLRPSLASYDDRYVRIDGRWRFARRTITPHLH</sequence>
<organism evidence="2 3">
    <name type="scientific">Kribbella kalugense</name>
    <dbReference type="NCBI Taxonomy" id="2512221"/>
    <lineage>
        <taxon>Bacteria</taxon>
        <taxon>Bacillati</taxon>
        <taxon>Actinomycetota</taxon>
        <taxon>Actinomycetes</taxon>
        <taxon>Propionibacteriales</taxon>
        <taxon>Kribbellaceae</taxon>
        <taxon>Kribbella</taxon>
    </lineage>
</organism>
<proteinExistence type="predicted"/>
<comment type="caution">
    <text evidence="2">The sequence shown here is derived from an EMBL/GenBank/DDBJ whole genome shotgun (WGS) entry which is preliminary data.</text>
</comment>
<dbReference type="Gene3D" id="3.10.450.50">
    <property type="match status" value="1"/>
</dbReference>
<evidence type="ECO:0000313" key="3">
    <source>
        <dbReference type="Proteomes" id="UP000295447"/>
    </source>
</evidence>
<protein>
    <submittedName>
        <fullName evidence="2">SnoaL-like protein</fullName>
    </submittedName>
</protein>
<reference evidence="2 3" key="1">
    <citation type="submission" date="2019-03" db="EMBL/GenBank/DDBJ databases">
        <title>Genomic Encyclopedia of Type Strains, Phase III (KMG-III): the genomes of soil and plant-associated and newly described type strains.</title>
        <authorList>
            <person name="Whitman W."/>
        </authorList>
    </citation>
    <scope>NUCLEOTIDE SEQUENCE [LARGE SCALE GENOMIC DNA]</scope>
    <source>
        <strain evidence="2 3">VKM Ac-2570</strain>
    </source>
</reference>
<feature type="domain" description="SnoaL-like" evidence="1">
    <location>
        <begin position="12"/>
        <end position="131"/>
    </location>
</feature>
<dbReference type="Proteomes" id="UP000295447">
    <property type="component" value="Unassembled WGS sequence"/>
</dbReference>
<dbReference type="InterPro" id="IPR032710">
    <property type="entry name" value="NTF2-like_dom_sf"/>
</dbReference>
<dbReference type="SUPFAM" id="SSF54427">
    <property type="entry name" value="NTF2-like"/>
    <property type="match status" value="1"/>
</dbReference>
<dbReference type="Pfam" id="PF13577">
    <property type="entry name" value="SnoaL_4"/>
    <property type="match status" value="1"/>
</dbReference>